<dbReference type="Pfam" id="PF24681">
    <property type="entry name" value="Kelch_KLHDC2_KLHL20_DRC7"/>
    <property type="match status" value="1"/>
</dbReference>
<sequence>GGSWLDDLHMIDVADSKKPCDRAKPLVWQRPEAKGTAPCARAAATAVSMDNMIFYFGGNNGVKFFNDVHVLDVEKMEWRCVRTKGTAPSPRAGHTATLMQNDRMVVFGGGVADGYSNDIFVLNLETATWTKPKIIGTAPCPRAGHTAMPILNRTAMLVFGGGFSQKVYGDLHLFDIEMGKWTRPSDAGYLPQARAGHSCVTMSNIAYFFGGADGDSHVFNDVYSLDTAFLLLKNLAPSSVGFELYENKFVDLNLVEKLESKISSLALKTRKSHNNAIQNLKELLRIEENSRKKNEKKFRELKADLAVLRKNFLESEKPAKDRRNKF</sequence>
<feature type="non-terminal residue" evidence="4">
    <location>
        <position position="1"/>
    </location>
</feature>
<dbReference type="PANTHER" id="PTHR46093">
    <property type="entry name" value="ACYL-COA-BINDING DOMAIN-CONTAINING PROTEIN 5"/>
    <property type="match status" value="1"/>
</dbReference>
<evidence type="ECO:0000256" key="2">
    <source>
        <dbReference type="ARBA" id="ARBA00022737"/>
    </source>
</evidence>
<name>A0ABV2ASP9_9EUKA</name>
<evidence type="ECO:0000256" key="3">
    <source>
        <dbReference type="SAM" id="Coils"/>
    </source>
</evidence>
<dbReference type="Gene3D" id="2.120.10.80">
    <property type="entry name" value="Kelch-type beta propeller"/>
    <property type="match status" value="2"/>
</dbReference>
<evidence type="ECO:0000313" key="4">
    <source>
        <dbReference type="EMBL" id="MES1922466.1"/>
    </source>
</evidence>
<keyword evidence="1" id="KW-0880">Kelch repeat</keyword>
<feature type="coiled-coil region" evidence="3">
    <location>
        <begin position="270"/>
        <end position="311"/>
    </location>
</feature>
<evidence type="ECO:0000256" key="1">
    <source>
        <dbReference type="ARBA" id="ARBA00022441"/>
    </source>
</evidence>
<evidence type="ECO:0000313" key="5">
    <source>
        <dbReference type="Proteomes" id="UP001439008"/>
    </source>
</evidence>
<accession>A0ABV2ASP9</accession>
<dbReference type="SUPFAM" id="SSF117281">
    <property type="entry name" value="Kelch motif"/>
    <property type="match status" value="1"/>
</dbReference>
<dbReference type="EMBL" id="JBDODL010002889">
    <property type="protein sequence ID" value="MES1922466.1"/>
    <property type="molecule type" value="Genomic_DNA"/>
</dbReference>
<keyword evidence="3" id="KW-0175">Coiled coil</keyword>
<dbReference type="Proteomes" id="UP001439008">
    <property type="component" value="Unassembled WGS sequence"/>
</dbReference>
<evidence type="ECO:0008006" key="6">
    <source>
        <dbReference type="Google" id="ProtNLM"/>
    </source>
</evidence>
<keyword evidence="2" id="KW-0677">Repeat</keyword>
<keyword evidence="5" id="KW-1185">Reference proteome</keyword>
<gene>
    <name evidence="4" type="ORF">MHBO_003984</name>
</gene>
<protein>
    <recommendedName>
        <fullName evidence="6">Kelch repeat-containing protein</fullName>
    </recommendedName>
</protein>
<dbReference type="InterPro" id="IPR015915">
    <property type="entry name" value="Kelch-typ_b-propeller"/>
</dbReference>
<comment type="caution">
    <text evidence="4">The sequence shown here is derived from an EMBL/GenBank/DDBJ whole genome shotgun (WGS) entry which is preliminary data.</text>
</comment>
<reference evidence="4 5" key="1">
    <citation type="journal article" date="2024" name="BMC Biol.">
        <title>Comparative genomics of Ascetosporea gives new insight into the evolutionary basis for animal parasitism in Rhizaria.</title>
        <authorList>
            <person name="Hiltunen Thoren M."/>
            <person name="Onut-Brannstrom I."/>
            <person name="Alfjorden A."/>
            <person name="Peckova H."/>
            <person name="Swords F."/>
            <person name="Hooper C."/>
            <person name="Holzer A.S."/>
            <person name="Bass D."/>
            <person name="Burki F."/>
        </authorList>
    </citation>
    <scope>NUCLEOTIDE SEQUENCE [LARGE SCALE GENOMIC DNA]</scope>
    <source>
        <strain evidence="4">20-A016</strain>
    </source>
</reference>
<dbReference type="PANTHER" id="PTHR46093:SF18">
    <property type="entry name" value="FIBRONECTIN TYPE-III DOMAIN-CONTAINING PROTEIN"/>
    <property type="match status" value="1"/>
</dbReference>
<proteinExistence type="predicted"/>
<organism evidence="4 5">
    <name type="scientific">Bonamia ostreae</name>
    <dbReference type="NCBI Taxonomy" id="126728"/>
    <lineage>
        <taxon>Eukaryota</taxon>
        <taxon>Sar</taxon>
        <taxon>Rhizaria</taxon>
        <taxon>Endomyxa</taxon>
        <taxon>Ascetosporea</taxon>
        <taxon>Haplosporida</taxon>
        <taxon>Bonamia</taxon>
    </lineage>
</organism>